<dbReference type="Pfam" id="PF08477">
    <property type="entry name" value="Roc"/>
    <property type="match status" value="1"/>
</dbReference>
<evidence type="ECO:0000256" key="4">
    <source>
        <dbReference type="ARBA" id="ARBA00022741"/>
    </source>
</evidence>
<dbReference type="EC" id="2.7.11.1" evidence="1"/>
<dbReference type="GO" id="GO:0016301">
    <property type="term" value="F:kinase activity"/>
    <property type="evidence" value="ECO:0007669"/>
    <property type="project" value="UniProtKB-KW"/>
</dbReference>
<accession>A0A450TME4</accession>
<protein>
    <recommendedName>
        <fullName evidence="1">non-specific serine/threonine protein kinase</fullName>
        <ecNumber evidence="1">2.7.11.1</ecNumber>
    </recommendedName>
</protein>
<evidence type="ECO:0000256" key="9">
    <source>
        <dbReference type="ARBA" id="ARBA00048679"/>
    </source>
</evidence>
<evidence type="ECO:0000256" key="6">
    <source>
        <dbReference type="ARBA" id="ARBA00022840"/>
    </source>
</evidence>
<evidence type="ECO:0000256" key="1">
    <source>
        <dbReference type="ARBA" id="ARBA00012513"/>
    </source>
</evidence>
<evidence type="ECO:0000256" key="7">
    <source>
        <dbReference type="ARBA" id="ARBA00023134"/>
    </source>
</evidence>
<dbReference type="EMBL" id="CAADFA010000504">
    <property type="protein sequence ID" value="VFJ68931.1"/>
    <property type="molecule type" value="Genomic_DNA"/>
</dbReference>
<keyword evidence="7" id="KW-0342">GTP-binding</keyword>
<keyword evidence="10" id="KW-0472">Membrane</keyword>
<dbReference type="GO" id="GO:0005524">
    <property type="term" value="F:ATP binding"/>
    <property type="evidence" value="ECO:0007669"/>
    <property type="project" value="UniProtKB-KW"/>
</dbReference>
<evidence type="ECO:0000256" key="8">
    <source>
        <dbReference type="ARBA" id="ARBA00047899"/>
    </source>
</evidence>
<keyword evidence="6" id="KW-0067">ATP-binding</keyword>
<evidence type="ECO:0000259" key="11">
    <source>
        <dbReference type="PROSITE" id="PS51424"/>
    </source>
</evidence>
<dbReference type="Gene3D" id="1.10.10.2200">
    <property type="match status" value="1"/>
</dbReference>
<feature type="domain" description="Roc" evidence="11">
    <location>
        <begin position="288"/>
        <end position="464"/>
    </location>
</feature>
<dbReference type="InterPro" id="IPR036388">
    <property type="entry name" value="WH-like_DNA-bd_sf"/>
</dbReference>
<evidence type="ECO:0000256" key="3">
    <source>
        <dbReference type="ARBA" id="ARBA00022737"/>
    </source>
</evidence>
<dbReference type="SUPFAM" id="SSF52540">
    <property type="entry name" value="P-loop containing nucleoside triphosphate hydrolases"/>
    <property type="match status" value="1"/>
</dbReference>
<comment type="catalytic activity">
    <reaction evidence="9">
        <text>L-seryl-[protein] + ATP = O-phospho-L-seryl-[protein] + ADP + H(+)</text>
        <dbReference type="Rhea" id="RHEA:17989"/>
        <dbReference type="Rhea" id="RHEA-COMP:9863"/>
        <dbReference type="Rhea" id="RHEA-COMP:11604"/>
        <dbReference type="ChEBI" id="CHEBI:15378"/>
        <dbReference type="ChEBI" id="CHEBI:29999"/>
        <dbReference type="ChEBI" id="CHEBI:30616"/>
        <dbReference type="ChEBI" id="CHEBI:83421"/>
        <dbReference type="ChEBI" id="CHEBI:456216"/>
        <dbReference type="EC" id="2.7.11.1"/>
    </reaction>
</comment>
<evidence type="ECO:0000256" key="10">
    <source>
        <dbReference type="SAM" id="Phobius"/>
    </source>
</evidence>
<dbReference type="Pfam" id="PF16095">
    <property type="entry name" value="COR-A"/>
    <property type="match status" value="1"/>
</dbReference>
<dbReference type="PANTHER" id="PTHR47679">
    <property type="entry name" value="PROTEIN TORNADO 1"/>
    <property type="match status" value="1"/>
</dbReference>
<dbReference type="EMBL" id="CAADFL010000124">
    <property type="protein sequence ID" value="VFK09995.1"/>
    <property type="molecule type" value="Genomic_DNA"/>
</dbReference>
<dbReference type="InterPro" id="IPR027417">
    <property type="entry name" value="P-loop_NTPase"/>
</dbReference>
<dbReference type="Gene3D" id="3.40.50.300">
    <property type="entry name" value="P-loop containing nucleotide triphosphate hydrolases"/>
    <property type="match status" value="1"/>
</dbReference>
<sequence length="948" mass="106950">MTDKSTDKPFDFNKFRAEVEARLIKIRNPRFSAIFAARMALAALPMLSERADKKGFLWYWEQEDREKHLLAVCRALQIWIFLPTKFTRFRSEDAYADDARDATAIATAAARAANTARAADATAATATDAAADAAAVVVAYAHDAANAVHARTNAYATYAHTDAYVNAAVYDHADVYAARAAHVAHVVCANGRLIDWVLQELKQFSRRSNADDYLSTPFPDFLSPEPFLSQLRQLPSFDYWADWLRDRYDGIPINREILEKSVRLPEELEAQGPRAINRYLAELAGGGKQEKIRRVRAIFIGNGEAGKTSLIQALNGEEAVGDTEMTPGVEISEWKVPGTELTAHFWDFGGQVIAHATHQFFLRERCVYVLVLNARSTDSNPNQQAEYWLEFVRAFGNDAPVLLVGNKCDLTPVQVDLNRLRESYPNIRGFHGLAATQYRGQYAREFGIFQDAFTAELSQAGEEARLYFSRAEFRLIEELRAKSRQAAFLEKSDFEAACERRGIVDREKRRDLLGLLDQLGEVIHFPALYRVHGFRELLLNPRWLTHGVYRLLYSDLLKEQHGVLKRGNVVELLKGRSVEDEHGNRLDYPEERLDFLIRAMAEFKLCYPAPDAPHDKWIVPDLLPSDQPEGLNFDQRGGLRFDFRFESFLKWIVPDLLPSDQPAGLDFHRPGFATNAPFNNRQQPGIHGDDHRRTLPDTAPLRFDFRFESFLPRHVLSMFIVEHYRDIENNLAWQHGVCLQSRRWRKTRALVRADYQSRVLRLAVTGQHVDAYFPVLYDSILTILERMPRLKHTQRLHLDDKARIGGEGAFPGQEVTADFEDLLAAKAKGLGEFTCKFGDYDLQRLLHLVPEGMKRVPARGPALGEEAERGIQSAPGAAFEGKASLWEKLGGLGGVATVIGLVVNAFKELPPFINSLGIGLIAVGGGMLLAALAVWLWRRSKGSGYRFG</sequence>
<organism evidence="13">
    <name type="scientific">Candidatus Kentrum sp. FM</name>
    <dbReference type="NCBI Taxonomy" id="2126340"/>
    <lineage>
        <taxon>Bacteria</taxon>
        <taxon>Pseudomonadati</taxon>
        <taxon>Pseudomonadota</taxon>
        <taxon>Gammaproteobacteria</taxon>
        <taxon>Candidatus Kentrum</taxon>
    </lineage>
</organism>
<name>A0A450TME4_9GAMM</name>
<proteinExistence type="predicted"/>
<dbReference type="Gene3D" id="3.30.310.200">
    <property type="match status" value="1"/>
</dbReference>
<evidence type="ECO:0000313" key="13">
    <source>
        <dbReference type="EMBL" id="VFJ68937.1"/>
    </source>
</evidence>
<keyword evidence="3" id="KW-0677">Repeat</keyword>
<evidence type="ECO:0000256" key="5">
    <source>
        <dbReference type="ARBA" id="ARBA00022777"/>
    </source>
</evidence>
<dbReference type="PROSITE" id="PS51424">
    <property type="entry name" value="ROC"/>
    <property type="match status" value="1"/>
</dbReference>
<reference evidence="13" key="1">
    <citation type="submission" date="2019-02" db="EMBL/GenBank/DDBJ databases">
        <authorList>
            <person name="Gruber-Vodicka R. H."/>
            <person name="Seah K. B. B."/>
        </authorList>
    </citation>
    <scope>NUCLEOTIDE SEQUENCE</scope>
    <source>
        <strain evidence="13">BECK_BZ163</strain>
        <strain evidence="14">BECK_BZ164</strain>
        <strain evidence="12">BECK_BZ165</strain>
    </source>
</reference>
<keyword evidence="10" id="KW-1133">Transmembrane helix</keyword>
<dbReference type="EMBL" id="CAADEZ010000492">
    <property type="protein sequence ID" value="VFJ68937.1"/>
    <property type="molecule type" value="Genomic_DNA"/>
</dbReference>
<dbReference type="AlphaFoldDB" id="A0A450TME4"/>
<evidence type="ECO:0000313" key="14">
    <source>
        <dbReference type="EMBL" id="VFK09995.1"/>
    </source>
</evidence>
<dbReference type="InterPro" id="IPR020859">
    <property type="entry name" value="ROC"/>
</dbReference>
<keyword evidence="2" id="KW-0808">Transferase</keyword>
<evidence type="ECO:0000256" key="2">
    <source>
        <dbReference type="ARBA" id="ARBA00022679"/>
    </source>
</evidence>
<dbReference type="PANTHER" id="PTHR47679:SF2">
    <property type="entry name" value="C-TERMINAL OF ROC (COR) DOMAIN-CONTAINING PROTEIN"/>
    <property type="match status" value="1"/>
</dbReference>
<feature type="transmembrane region" description="Helical" evidence="10">
    <location>
        <begin position="912"/>
        <end position="937"/>
    </location>
</feature>
<dbReference type="InterPro" id="IPR057263">
    <property type="entry name" value="COR-B"/>
</dbReference>
<evidence type="ECO:0000313" key="12">
    <source>
        <dbReference type="EMBL" id="VFJ68931.1"/>
    </source>
</evidence>
<gene>
    <name evidence="13" type="ORF">BECKFM1743A_GA0114220_104921</name>
    <name evidence="14" type="ORF">BECKFM1743B_GA0114221_101246</name>
    <name evidence="12" type="ORF">BECKFM1743C_GA0114222_105041</name>
</gene>
<keyword evidence="4" id="KW-0547">Nucleotide-binding</keyword>
<keyword evidence="5 13" id="KW-0418">Kinase</keyword>
<dbReference type="InterPro" id="IPR032171">
    <property type="entry name" value="COR-A"/>
</dbReference>
<dbReference type="Pfam" id="PF25497">
    <property type="entry name" value="COR-B"/>
    <property type="match status" value="1"/>
</dbReference>
<dbReference type="PRINTS" id="PR00449">
    <property type="entry name" value="RASTRNSFRMNG"/>
</dbReference>
<dbReference type="Gene3D" id="1.10.10.10">
    <property type="entry name" value="Winged helix-like DNA-binding domain superfamily/Winged helix DNA-binding domain"/>
    <property type="match status" value="1"/>
</dbReference>
<keyword evidence="10" id="KW-0812">Transmembrane</keyword>
<comment type="catalytic activity">
    <reaction evidence="8">
        <text>L-threonyl-[protein] + ATP = O-phospho-L-threonyl-[protein] + ADP + H(+)</text>
        <dbReference type="Rhea" id="RHEA:46608"/>
        <dbReference type="Rhea" id="RHEA-COMP:11060"/>
        <dbReference type="Rhea" id="RHEA-COMP:11605"/>
        <dbReference type="ChEBI" id="CHEBI:15378"/>
        <dbReference type="ChEBI" id="CHEBI:30013"/>
        <dbReference type="ChEBI" id="CHEBI:30616"/>
        <dbReference type="ChEBI" id="CHEBI:61977"/>
        <dbReference type="ChEBI" id="CHEBI:456216"/>
        <dbReference type="EC" id="2.7.11.1"/>
    </reaction>
</comment>